<feature type="domain" description="Endonuclease GajA/Old nuclease/RecF-like AAA" evidence="1">
    <location>
        <begin position="1"/>
        <end position="43"/>
    </location>
</feature>
<dbReference type="PANTHER" id="PTHR43581:SF2">
    <property type="entry name" value="EXCINUCLEASE ATPASE SUBUNIT"/>
    <property type="match status" value="1"/>
</dbReference>
<name>A0ABN5HAA0_9GAMM</name>
<keyword evidence="4" id="KW-1185">Reference proteome</keyword>
<gene>
    <name evidence="3" type="ORF">C2E16_12140</name>
</gene>
<dbReference type="RefSeq" id="WP_084970539.1">
    <property type="nucleotide sequence ID" value="NZ_CP026378.1"/>
</dbReference>
<evidence type="ECO:0000313" key="4">
    <source>
        <dbReference type="Proteomes" id="UP000237673"/>
    </source>
</evidence>
<dbReference type="InterPro" id="IPR051396">
    <property type="entry name" value="Bact_Antivir_Def_Nuclease"/>
</dbReference>
<dbReference type="Proteomes" id="UP000237673">
    <property type="component" value="Chromosome"/>
</dbReference>
<dbReference type="EMBL" id="CP026378">
    <property type="protein sequence ID" value="AUY25584.1"/>
    <property type="molecule type" value="Genomic_DNA"/>
</dbReference>
<accession>A0ABN5HAA0</accession>
<evidence type="ECO:0008006" key="5">
    <source>
        <dbReference type="Google" id="ProtNLM"/>
    </source>
</evidence>
<dbReference type="InterPro" id="IPR027417">
    <property type="entry name" value="P-loop_NTPase"/>
</dbReference>
<dbReference type="Pfam" id="PF13175">
    <property type="entry name" value="AAA_15"/>
    <property type="match status" value="1"/>
</dbReference>
<dbReference type="InterPro" id="IPR003959">
    <property type="entry name" value="ATPase_AAA_core"/>
</dbReference>
<dbReference type="InterPro" id="IPR041685">
    <property type="entry name" value="AAA_GajA/Old/RecF-like"/>
</dbReference>
<dbReference type="CDD" id="cd00267">
    <property type="entry name" value="ABC_ATPase"/>
    <property type="match status" value="1"/>
</dbReference>
<reference evidence="3 4" key="1">
    <citation type="submission" date="2018-01" db="EMBL/GenBank/DDBJ databases">
        <title>Complete and assembled Genome of Pantoea calida DSM22759T.</title>
        <authorList>
            <person name="Stevens M.J.A."/>
            <person name="Zurfluh K."/>
            <person name="Stephan R."/>
        </authorList>
    </citation>
    <scope>NUCLEOTIDE SEQUENCE [LARGE SCALE GENOMIC DNA]</scope>
    <source>
        <strain evidence="3 4">DSM 22759</strain>
    </source>
</reference>
<dbReference type="Pfam" id="PF13304">
    <property type="entry name" value="AAA_21"/>
    <property type="match status" value="1"/>
</dbReference>
<evidence type="ECO:0000259" key="1">
    <source>
        <dbReference type="Pfam" id="PF13175"/>
    </source>
</evidence>
<protein>
    <recommendedName>
        <fullName evidence="5">AAA family ATPase</fullName>
    </recommendedName>
</protein>
<dbReference type="PANTHER" id="PTHR43581">
    <property type="entry name" value="ATP/GTP PHOSPHATASE"/>
    <property type="match status" value="1"/>
</dbReference>
<sequence length="597" mass="68219">MFIKKIELKKFKQYKDSTINLKNGLTLLVGGNNSGKSSFLQALATWQFCKSLLEIEKGRLSWTSTARNQGLGLGLVDFTPMYIPSLNHLWTNLKSQKQTEADGYTLKIKVFWDISEGVEKYLEIGLSLANDRLFIKTTSTNLAIVDVVNEKGEPINDNIPNIAYLPPFAGITDRETRLSPAMRNRLIGQGLSGGVIRNSLYDIHLASSRKRALLKGNKSKISGKELALFRSTDSWEILQKTMMDLFGTKIEIIPFNEQYHSFLRVECVRGTVKGYVFTKHKNYNARDLMVEGSGFLQWLSVYTLALSGEFNVILLDEPDAHLHTQLQNNLTERLELISESLNKQVILATHSTELIRAYPPYKILSLNRAKGKYLSADEDKISILSGIGTIFTPKIHKLTENKRLLIVEGVSDERFLKKVFEKLDMVWPENIVVWVWTGKVSERFQLYNQLKVEISGLKALSIRDRDDESDGSVDINLRDKTVNYDDENFTALKWRRRHIENYLLDLNALIISTGKNEQEIKDYFSSFHHIALPDNVSESDISMTFRDARGKEILTKGEHCVKRKFGVTRDDILNSFSKENMCQDFEKFAQTLITFSQ</sequence>
<dbReference type="SUPFAM" id="SSF52540">
    <property type="entry name" value="P-loop containing nucleoside triphosphate hydrolases"/>
    <property type="match status" value="1"/>
</dbReference>
<dbReference type="Gene3D" id="3.40.50.300">
    <property type="entry name" value="P-loop containing nucleotide triphosphate hydrolases"/>
    <property type="match status" value="2"/>
</dbReference>
<evidence type="ECO:0000313" key="3">
    <source>
        <dbReference type="EMBL" id="AUY25584.1"/>
    </source>
</evidence>
<organism evidence="3 4">
    <name type="scientific">Mixta calida</name>
    <dbReference type="NCBI Taxonomy" id="665913"/>
    <lineage>
        <taxon>Bacteria</taxon>
        <taxon>Pseudomonadati</taxon>
        <taxon>Pseudomonadota</taxon>
        <taxon>Gammaproteobacteria</taxon>
        <taxon>Enterobacterales</taxon>
        <taxon>Erwiniaceae</taxon>
        <taxon>Mixta</taxon>
    </lineage>
</organism>
<proteinExistence type="predicted"/>
<feature type="domain" description="ATPase AAA-type core" evidence="2">
    <location>
        <begin position="251"/>
        <end position="355"/>
    </location>
</feature>
<evidence type="ECO:0000259" key="2">
    <source>
        <dbReference type="Pfam" id="PF13304"/>
    </source>
</evidence>